<dbReference type="SUPFAM" id="SSF53850">
    <property type="entry name" value="Periplasmic binding protein-like II"/>
    <property type="match status" value="1"/>
</dbReference>
<evidence type="ECO:0000259" key="5">
    <source>
        <dbReference type="PROSITE" id="PS50931"/>
    </source>
</evidence>
<dbReference type="Pfam" id="PF00126">
    <property type="entry name" value="HTH_1"/>
    <property type="match status" value="1"/>
</dbReference>
<gene>
    <name evidence="6" type="ORF">ACIPEN_15875</name>
</gene>
<sequence length="297" mass="32417">MELRHLRYFLAVAEHLSFTRAAEKVGIGQPPLSMQIKSLEEQVGAPLFRRTSHGVELSEVGQIFLPHAQKAVEAAGQALRAAQQAASGEVGLLRMGFTSSAVFHPQVSRSIQQFRERHPKLEISLSEGITEQLLADIAGSQLDAAFVRIVGTPSDEVGVVELPAEKLKVALPRAHPLGRRKSLRLQDLAQEKFIMVPRGKGSALYDEIFSACQAAGFDPQVIQLAPQLTSAINLVAAGLGISIVPEAIEQVQLDQVRYIEIREPAPRAQLSLAYHRQSIAASRFAAHLQRSLRRAVP</sequence>
<evidence type="ECO:0000256" key="2">
    <source>
        <dbReference type="ARBA" id="ARBA00023015"/>
    </source>
</evidence>
<dbReference type="InterPro" id="IPR000847">
    <property type="entry name" value="LysR_HTH_N"/>
</dbReference>
<dbReference type="InterPro" id="IPR036390">
    <property type="entry name" value="WH_DNA-bd_sf"/>
</dbReference>
<evidence type="ECO:0000256" key="4">
    <source>
        <dbReference type="ARBA" id="ARBA00023163"/>
    </source>
</evidence>
<proteinExistence type="inferred from homology"/>
<dbReference type="PRINTS" id="PR00039">
    <property type="entry name" value="HTHLYSR"/>
</dbReference>
<protein>
    <submittedName>
        <fullName evidence="6">LysR family transcriptional regulator</fullName>
    </submittedName>
</protein>
<dbReference type="EMBL" id="JBIUZV010000009">
    <property type="protein sequence ID" value="MFJ3047307.1"/>
    <property type="molecule type" value="Genomic_DNA"/>
</dbReference>
<keyword evidence="4" id="KW-0804">Transcription</keyword>
<evidence type="ECO:0000313" key="7">
    <source>
        <dbReference type="Proteomes" id="UP001617427"/>
    </source>
</evidence>
<dbReference type="Proteomes" id="UP001617427">
    <property type="component" value="Unassembled WGS sequence"/>
</dbReference>
<dbReference type="PROSITE" id="PS50931">
    <property type="entry name" value="HTH_LYSR"/>
    <property type="match status" value="1"/>
</dbReference>
<evidence type="ECO:0000313" key="6">
    <source>
        <dbReference type="EMBL" id="MFJ3047307.1"/>
    </source>
</evidence>
<accession>A0ABW8F1Z2</accession>
<keyword evidence="3" id="KW-0238">DNA-binding</keyword>
<keyword evidence="2" id="KW-0805">Transcription regulation</keyword>
<comment type="similarity">
    <text evidence="1">Belongs to the LysR transcriptional regulatory family.</text>
</comment>
<dbReference type="RefSeq" id="WP_402701875.1">
    <property type="nucleotide sequence ID" value="NZ_JBIUZV010000009.1"/>
</dbReference>
<dbReference type="Gene3D" id="1.10.10.10">
    <property type="entry name" value="Winged helix-like DNA-binding domain superfamily/Winged helix DNA-binding domain"/>
    <property type="match status" value="1"/>
</dbReference>
<organism evidence="6 7">
    <name type="scientific">Herbaspirillum chlorophenolicum</name>
    <dbReference type="NCBI Taxonomy" id="211589"/>
    <lineage>
        <taxon>Bacteria</taxon>
        <taxon>Pseudomonadati</taxon>
        <taxon>Pseudomonadota</taxon>
        <taxon>Betaproteobacteria</taxon>
        <taxon>Burkholderiales</taxon>
        <taxon>Oxalobacteraceae</taxon>
        <taxon>Herbaspirillum</taxon>
    </lineage>
</organism>
<dbReference type="InterPro" id="IPR005119">
    <property type="entry name" value="LysR_subst-bd"/>
</dbReference>
<dbReference type="PANTHER" id="PTHR30346">
    <property type="entry name" value="TRANSCRIPTIONAL DUAL REGULATOR HCAR-RELATED"/>
    <property type="match status" value="1"/>
</dbReference>
<comment type="caution">
    <text evidence="6">The sequence shown here is derived from an EMBL/GenBank/DDBJ whole genome shotgun (WGS) entry which is preliminary data.</text>
</comment>
<dbReference type="InterPro" id="IPR036388">
    <property type="entry name" value="WH-like_DNA-bd_sf"/>
</dbReference>
<keyword evidence="7" id="KW-1185">Reference proteome</keyword>
<dbReference type="Pfam" id="PF03466">
    <property type="entry name" value="LysR_substrate"/>
    <property type="match status" value="1"/>
</dbReference>
<reference evidence="6 7" key="1">
    <citation type="submission" date="2024-10" db="EMBL/GenBank/DDBJ databases">
        <title>The Natural Products Discovery Center: Release of the First 8490 Sequenced Strains for Exploring Actinobacteria Biosynthetic Diversity.</title>
        <authorList>
            <person name="Kalkreuter E."/>
            <person name="Kautsar S.A."/>
            <person name="Yang D."/>
            <person name="Bader C.D."/>
            <person name="Teijaro C.N."/>
            <person name="Fluegel L."/>
            <person name="Davis C.M."/>
            <person name="Simpson J.R."/>
            <person name="Lauterbach L."/>
            <person name="Steele A.D."/>
            <person name="Gui C."/>
            <person name="Meng S."/>
            <person name="Li G."/>
            <person name="Viehrig K."/>
            <person name="Ye F."/>
            <person name="Su P."/>
            <person name="Kiefer A.F."/>
            <person name="Nichols A."/>
            <person name="Cepeda A.J."/>
            <person name="Yan W."/>
            <person name="Fan B."/>
            <person name="Jiang Y."/>
            <person name="Adhikari A."/>
            <person name="Zheng C.-J."/>
            <person name="Schuster L."/>
            <person name="Cowan T.M."/>
            <person name="Smanski M.J."/>
            <person name="Chevrette M.G."/>
            <person name="De Carvalho L.P.S."/>
            <person name="Shen B."/>
        </authorList>
    </citation>
    <scope>NUCLEOTIDE SEQUENCE [LARGE SCALE GENOMIC DNA]</scope>
    <source>
        <strain evidence="6 7">NPDC087045</strain>
    </source>
</reference>
<evidence type="ECO:0000256" key="3">
    <source>
        <dbReference type="ARBA" id="ARBA00023125"/>
    </source>
</evidence>
<dbReference type="SUPFAM" id="SSF46785">
    <property type="entry name" value="Winged helix' DNA-binding domain"/>
    <property type="match status" value="1"/>
</dbReference>
<dbReference type="PANTHER" id="PTHR30346:SF30">
    <property type="entry name" value="SMALL NEUTRAL PROTEASE REGULATORY PROTEIN"/>
    <property type="match status" value="1"/>
</dbReference>
<dbReference type="Gene3D" id="3.40.190.10">
    <property type="entry name" value="Periplasmic binding protein-like II"/>
    <property type="match status" value="2"/>
</dbReference>
<name>A0ABW8F1Z2_9BURK</name>
<feature type="domain" description="HTH lysR-type" evidence="5">
    <location>
        <begin position="1"/>
        <end position="58"/>
    </location>
</feature>
<evidence type="ECO:0000256" key="1">
    <source>
        <dbReference type="ARBA" id="ARBA00009437"/>
    </source>
</evidence>